<dbReference type="PROSITE" id="PS50977">
    <property type="entry name" value="HTH_TETR_2"/>
    <property type="match status" value="1"/>
</dbReference>
<dbReference type="InterPro" id="IPR009057">
    <property type="entry name" value="Homeodomain-like_sf"/>
</dbReference>
<dbReference type="Pfam" id="PF00440">
    <property type="entry name" value="TetR_N"/>
    <property type="match status" value="1"/>
</dbReference>
<feature type="DNA-binding region" description="H-T-H motif" evidence="2">
    <location>
        <begin position="43"/>
        <end position="62"/>
    </location>
</feature>
<feature type="domain" description="HTH tetR-type" evidence="3">
    <location>
        <begin position="20"/>
        <end position="80"/>
    </location>
</feature>
<gene>
    <name evidence="4" type="ORF">C1I98_00255</name>
</gene>
<dbReference type="SUPFAM" id="SSF46689">
    <property type="entry name" value="Homeodomain-like"/>
    <property type="match status" value="1"/>
</dbReference>
<accession>A0A2W2I0G9</accession>
<protein>
    <submittedName>
        <fullName evidence="4">TetR family transcriptional regulator</fullName>
    </submittedName>
</protein>
<sequence length="210" mass="22739">MWSTHDMGPPLRLTRAAAKARTRELLLAAAAQVFAEHGYAGASVDEIAAQAGYTIGALYSHFSGKDELFLTLFDLHAAGHLRDIEEIIRQCTGDPDFAALGDYLATLADNDSCRWALESEFRRHAMTRPELMARLAERRAAGQTAIAGLMPGRRPGTAQCAEDDAALVITQLEGLILQRRLNPASVPPGLFAEALRRFFPPPTWAGAAAL</sequence>
<dbReference type="InterPro" id="IPR050109">
    <property type="entry name" value="HTH-type_TetR-like_transc_reg"/>
</dbReference>
<evidence type="ECO:0000259" key="3">
    <source>
        <dbReference type="PROSITE" id="PS50977"/>
    </source>
</evidence>
<dbReference type="PANTHER" id="PTHR30055">
    <property type="entry name" value="HTH-TYPE TRANSCRIPTIONAL REGULATOR RUTR"/>
    <property type="match status" value="1"/>
</dbReference>
<evidence type="ECO:0000256" key="1">
    <source>
        <dbReference type="ARBA" id="ARBA00023125"/>
    </source>
</evidence>
<name>A0A2W2I0G9_9ACTN</name>
<proteinExistence type="predicted"/>
<dbReference type="Pfam" id="PF17940">
    <property type="entry name" value="TetR_C_31"/>
    <property type="match status" value="1"/>
</dbReference>
<dbReference type="GO" id="GO:0000976">
    <property type="term" value="F:transcription cis-regulatory region binding"/>
    <property type="evidence" value="ECO:0007669"/>
    <property type="project" value="TreeGrafter"/>
</dbReference>
<keyword evidence="1 2" id="KW-0238">DNA-binding</keyword>
<reference evidence="4 5" key="1">
    <citation type="submission" date="2018-01" db="EMBL/GenBank/DDBJ databases">
        <title>Draft genome sequence of Sphaerisporangium sp. 7K107.</title>
        <authorList>
            <person name="Sahin N."/>
            <person name="Saygin H."/>
            <person name="Ay H."/>
        </authorList>
    </citation>
    <scope>NUCLEOTIDE SEQUENCE [LARGE SCALE GENOMIC DNA]</scope>
    <source>
        <strain evidence="4 5">7K107</strain>
    </source>
</reference>
<dbReference type="PRINTS" id="PR00455">
    <property type="entry name" value="HTHTETR"/>
</dbReference>
<dbReference type="PANTHER" id="PTHR30055:SF241">
    <property type="entry name" value="TRANSCRIPTIONAL REGULATORY PROTEIN"/>
    <property type="match status" value="1"/>
</dbReference>
<dbReference type="InterPro" id="IPR041583">
    <property type="entry name" value="TetR_C_31"/>
</dbReference>
<dbReference type="AlphaFoldDB" id="A0A2W2I0G9"/>
<dbReference type="EMBL" id="POUA01000001">
    <property type="protein sequence ID" value="PZG57135.1"/>
    <property type="molecule type" value="Genomic_DNA"/>
</dbReference>
<dbReference type="GO" id="GO:0003700">
    <property type="term" value="F:DNA-binding transcription factor activity"/>
    <property type="evidence" value="ECO:0007669"/>
    <property type="project" value="TreeGrafter"/>
</dbReference>
<evidence type="ECO:0000256" key="2">
    <source>
        <dbReference type="PROSITE-ProRule" id="PRU00335"/>
    </source>
</evidence>
<dbReference type="InterPro" id="IPR001647">
    <property type="entry name" value="HTH_TetR"/>
</dbReference>
<evidence type="ECO:0000313" key="5">
    <source>
        <dbReference type="Proteomes" id="UP000248544"/>
    </source>
</evidence>
<organism evidence="4 5">
    <name type="scientific">Spongiactinospora gelatinilytica</name>
    <dbReference type="NCBI Taxonomy" id="2666298"/>
    <lineage>
        <taxon>Bacteria</taxon>
        <taxon>Bacillati</taxon>
        <taxon>Actinomycetota</taxon>
        <taxon>Actinomycetes</taxon>
        <taxon>Streptosporangiales</taxon>
        <taxon>Streptosporangiaceae</taxon>
        <taxon>Spongiactinospora</taxon>
    </lineage>
</organism>
<dbReference type="Proteomes" id="UP000248544">
    <property type="component" value="Unassembled WGS sequence"/>
</dbReference>
<comment type="caution">
    <text evidence="4">The sequence shown here is derived from an EMBL/GenBank/DDBJ whole genome shotgun (WGS) entry which is preliminary data.</text>
</comment>
<evidence type="ECO:0000313" key="4">
    <source>
        <dbReference type="EMBL" id="PZG57135.1"/>
    </source>
</evidence>
<dbReference type="Gene3D" id="1.10.357.10">
    <property type="entry name" value="Tetracycline Repressor, domain 2"/>
    <property type="match status" value="1"/>
</dbReference>
<keyword evidence="5" id="KW-1185">Reference proteome</keyword>